<dbReference type="PANTHER" id="PTHR43312">
    <property type="entry name" value="D-THREO-ALDOSE 1-DEHYDROGENASE"/>
    <property type="match status" value="1"/>
</dbReference>
<organism evidence="2 3">
    <name type="scientific">Mammaliicoccus stepanovicii</name>
    <dbReference type="NCBI Taxonomy" id="643214"/>
    <lineage>
        <taxon>Bacteria</taxon>
        <taxon>Bacillati</taxon>
        <taxon>Bacillota</taxon>
        <taxon>Bacilli</taxon>
        <taxon>Bacillales</taxon>
        <taxon>Staphylococcaceae</taxon>
        <taxon>Mammaliicoccus</taxon>
    </lineage>
</organism>
<gene>
    <name evidence="2" type="primary">iolS</name>
    <name evidence="2" type="ORF">SAMEA4384403_01276</name>
</gene>
<sequence>MQKNTLKSGLEISEVGLGCMSLGTNIDKAQPIVEEAINQGITYFDTADLYDFGENEKLLGTILKQYKQNHNIVIGSKVGNHFNKETKEKYWDPSKEHIISSIKDSLLRLNLEQLDLYMLHGGTIEDNKDETIEAFERLKEEGLIKAYGISSIRPNVIDYYLNNSNIETIMMQFSLLDNRPESLINKIEEQGVKILARGPVSKGLLTDNHQTVLDNKFKDGFLDYNSNDLESTIKKLDQAFESLSTLTFNYLKSFDALGSIITGASSPEQIISNVKHYNEPLTDEQLNHARSIVKNLEFKDHLI</sequence>
<proteinExistence type="predicted"/>
<dbReference type="Gene3D" id="3.20.20.100">
    <property type="entry name" value="NADP-dependent oxidoreductase domain"/>
    <property type="match status" value="1"/>
</dbReference>
<keyword evidence="3" id="KW-1185">Reference proteome</keyword>
<dbReference type="RefSeq" id="WP_095087898.1">
    <property type="nucleotide sequence ID" value="NZ_BMDM01000002.1"/>
</dbReference>
<dbReference type="CDD" id="cd19086">
    <property type="entry name" value="AKR_AKR11C1"/>
    <property type="match status" value="1"/>
</dbReference>
<dbReference type="EC" id="1.1.1.-" evidence="2"/>
<evidence type="ECO:0000313" key="3">
    <source>
        <dbReference type="Proteomes" id="UP000242084"/>
    </source>
</evidence>
<dbReference type="PANTHER" id="PTHR43312:SF1">
    <property type="entry name" value="NADP-DEPENDENT OXIDOREDUCTASE DOMAIN-CONTAINING PROTEIN"/>
    <property type="match status" value="1"/>
</dbReference>
<dbReference type="InterPro" id="IPR053135">
    <property type="entry name" value="AKR2_Oxidoreductase"/>
</dbReference>
<dbReference type="GO" id="GO:0016491">
    <property type="term" value="F:oxidoreductase activity"/>
    <property type="evidence" value="ECO:0007669"/>
    <property type="project" value="UniProtKB-KW"/>
</dbReference>
<name>A0A239Z910_9STAP</name>
<accession>A0A239Z910</accession>
<dbReference type="EMBL" id="LT906462">
    <property type="protein sequence ID" value="SNV67084.1"/>
    <property type="molecule type" value="Genomic_DNA"/>
</dbReference>
<dbReference type="InterPro" id="IPR036812">
    <property type="entry name" value="NAD(P)_OxRdtase_dom_sf"/>
</dbReference>
<dbReference type="KEGG" id="sste:SAMEA4384403_1276"/>
<dbReference type="InterPro" id="IPR023210">
    <property type="entry name" value="NADP_OxRdtase_dom"/>
</dbReference>
<dbReference type="OrthoDB" id="9773828at2"/>
<reference evidence="2 3" key="1">
    <citation type="submission" date="2017-06" db="EMBL/GenBank/DDBJ databases">
        <authorList>
            <consortium name="Pathogen Informatics"/>
        </authorList>
    </citation>
    <scope>NUCLEOTIDE SEQUENCE [LARGE SCALE GENOMIC DNA]</scope>
    <source>
        <strain evidence="2 3">NCTC13839</strain>
    </source>
</reference>
<dbReference type="AlphaFoldDB" id="A0A239Z910"/>
<evidence type="ECO:0000259" key="1">
    <source>
        <dbReference type="Pfam" id="PF00248"/>
    </source>
</evidence>
<dbReference type="Pfam" id="PF00248">
    <property type="entry name" value="Aldo_ket_red"/>
    <property type="match status" value="1"/>
</dbReference>
<dbReference type="Proteomes" id="UP000242084">
    <property type="component" value="Chromosome 1"/>
</dbReference>
<feature type="domain" description="NADP-dependent oxidoreductase" evidence="1">
    <location>
        <begin position="15"/>
        <end position="292"/>
    </location>
</feature>
<keyword evidence="2" id="KW-0560">Oxidoreductase</keyword>
<evidence type="ECO:0000313" key="2">
    <source>
        <dbReference type="EMBL" id="SNV67084.1"/>
    </source>
</evidence>
<dbReference type="SUPFAM" id="SSF51430">
    <property type="entry name" value="NAD(P)-linked oxidoreductase"/>
    <property type="match status" value="1"/>
</dbReference>
<protein>
    <submittedName>
        <fullName evidence="2">Aldo/keto reductase</fullName>
        <ecNumber evidence="2">1.1.1.-</ecNumber>
    </submittedName>
</protein>